<feature type="domain" description="EAL" evidence="2">
    <location>
        <begin position="425"/>
        <end position="675"/>
    </location>
</feature>
<dbReference type="InterPro" id="IPR035919">
    <property type="entry name" value="EAL_sf"/>
</dbReference>
<evidence type="ECO:0000259" key="2">
    <source>
        <dbReference type="PROSITE" id="PS50883"/>
    </source>
</evidence>
<dbReference type="PROSITE" id="PS50887">
    <property type="entry name" value="GGDEF"/>
    <property type="match status" value="1"/>
</dbReference>
<feature type="transmembrane region" description="Helical" evidence="1">
    <location>
        <begin position="145"/>
        <end position="164"/>
    </location>
</feature>
<feature type="domain" description="MHYT" evidence="4">
    <location>
        <begin position="11"/>
        <end position="198"/>
    </location>
</feature>
<dbReference type="Proteomes" id="UP000253727">
    <property type="component" value="Unassembled WGS sequence"/>
</dbReference>
<organism evidence="5 6">
    <name type="scientific">Alteripontixanthobacter maritimus</name>
    <dbReference type="NCBI Taxonomy" id="2161824"/>
    <lineage>
        <taxon>Bacteria</taxon>
        <taxon>Pseudomonadati</taxon>
        <taxon>Pseudomonadota</taxon>
        <taxon>Alphaproteobacteria</taxon>
        <taxon>Sphingomonadales</taxon>
        <taxon>Erythrobacteraceae</taxon>
        <taxon>Alteripontixanthobacter</taxon>
    </lineage>
</organism>
<dbReference type="NCBIfam" id="TIGR00254">
    <property type="entry name" value="GGDEF"/>
    <property type="match status" value="1"/>
</dbReference>
<name>A0A369QCJ9_9SPHN</name>
<keyword evidence="6" id="KW-1185">Reference proteome</keyword>
<feature type="transmembrane region" description="Helical" evidence="1">
    <location>
        <begin position="212"/>
        <end position="236"/>
    </location>
</feature>
<dbReference type="Pfam" id="PF03707">
    <property type="entry name" value="MHYT"/>
    <property type="match status" value="2"/>
</dbReference>
<dbReference type="InterPro" id="IPR001633">
    <property type="entry name" value="EAL_dom"/>
</dbReference>
<evidence type="ECO:0000259" key="4">
    <source>
        <dbReference type="PROSITE" id="PS50924"/>
    </source>
</evidence>
<dbReference type="PROSITE" id="PS50883">
    <property type="entry name" value="EAL"/>
    <property type="match status" value="1"/>
</dbReference>
<keyword evidence="1" id="KW-0812">Transmembrane</keyword>
<sequence>MRVFACLAHDHNLMLVLLAAVMCVFGAFVSVKLFARMLSERGLPRFYWLFLSAVTSGSAIWTTHFIAMLGYNPGVPITFDATLTIVSALIAVIGSGIGLSLANLRSNTLAAICGGGTIGLAIAAMHYVGMFAYRVDGVVRWLPEYVVPSIIGSVVLSVAAIDQLRRRPSDRHQWKATALFVAAIVTLHFVGMAAFVVTPIAGFSSGADSEAFTAMAAAVAMVALLIVGTGITTNLVETRTRTDSRDKLRHQALHDALTQLANRRSFTEQLTRECAALRTGHAKPFVLLMIDLDRFKHVNDTLGHPVGDEVLRRVAVRLGRAVRSGDLVARLGGDEFAVIARDITSPGTAESLAQRIVEVLSRPFVINSSIAEIGGSVGLALAPEHAGDTDTLIQHADVALYTAKRGGRNRHFTFDPALIEQLEDRRAMESDLRRAVMREDFAVVYQPVMDTASGECTGAEALVRWNCSDRGDVPPSKFIPMAEELGLITRIGSQVLRRACIDAASWPDKVAVSVNVSPVQLMDPRLPQTVTQALEESGITPARLELEITETALLGNDEEALQMLKQISGMGVRISLDDFGTGYSSLSYLHRFPIDRIKIDRSFVAQLPDDPGSASIVRAIAQLGVSLDMRITAEGIETAAQHDFITKHGCSNMQGYLFSHPVPHTQICALFDSKAPRNAAA</sequence>
<keyword evidence="1" id="KW-0472">Membrane</keyword>
<dbReference type="RefSeq" id="WP_115366764.1">
    <property type="nucleotide sequence ID" value="NZ_QBKA01000002.1"/>
</dbReference>
<dbReference type="AlphaFoldDB" id="A0A369QCJ9"/>
<dbReference type="InterPro" id="IPR000160">
    <property type="entry name" value="GGDEF_dom"/>
</dbReference>
<feature type="transmembrane region" description="Helical" evidence="1">
    <location>
        <begin position="46"/>
        <end position="69"/>
    </location>
</feature>
<dbReference type="CDD" id="cd01949">
    <property type="entry name" value="GGDEF"/>
    <property type="match status" value="1"/>
</dbReference>
<proteinExistence type="predicted"/>
<feature type="domain" description="GGDEF" evidence="3">
    <location>
        <begin position="283"/>
        <end position="416"/>
    </location>
</feature>
<dbReference type="SMART" id="SM00267">
    <property type="entry name" value="GGDEF"/>
    <property type="match status" value="1"/>
</dbReference>
<dbReference type="PROSITE" id="PS50924">
    <property type="entry name" value="MHYT"/>
    <property type="match status" value="1"/>
</dbReference>
<dbReference type="SUPFAM" id="SSF55073">
    <property type="entry name" value="Nucleotide cyclase"/>
    <property type="match status" value="1"/>
</dbReference>
<dbReference type="SUPFAM" id="SSF141868">
    <property type="entry name" value="EAL domain-like"/>
    <property type="match status" value="1"/>
</dbReference>
<dbReference type="Pfam" id="PF00990">
    <property type="entry name" value="GGDEF"/>
    <property type="match status" value="1"/>
</dbReference>
<dbReference type="OrthoDB" id="9814202at2"/>
<dbReference type="Pfam" id="PF00563">
    <property type="entry name" value="EAL"/>
    <property type="match status" value="1"/>
</dbReference>
<feature type="transmembrane region" description="Helical" evidence="1">
    <location>
        <begin position="81"/>
        <end position="102"/>
    </location>
</feature>
<dbReference type="Gene3D" id="3.20.20.450">
    <property type="entry name" value="EAL domain"/>
    <property type="match status" value="1"/>
</dbReference>
<dbReference type="FunFam" id="3.30.70.270:FF:000001">
    <property type="entry name" value="Diguanylate cyclase domain protein"/>
    <property type="match status" value="1"/>
</dbReference>
<gene>
    <name evidence="5" type="ORF">HME9302_01854</name>
</gene>
<dbReference type="CDD" id="cd01948">
    <property type="entry name" value="EAL"/>
    <property type="match status" value="1"/>
</dbReference>
<protein>
    <submittedName>
        <fullName evidence="5">Putative signaling protein</fullName>
    </submittedName>
</protein>
<evidence type="ECO:0000256" key="1">
    <source>
        <dbReference type="PROSITE-ProRule" id="PRU00244"/>
    </source>
</evidence>
<feature type="transmembrane region" description="Helical" evidence="1">
    <location>
        <begin position="12"/>
        <end position="34"/>
    </location>
</feature>
<feature type="transmembrane region" description="Helical" evidence="1">
    <location>
        <begin position="176"/>
        <end position="200"/>
    </location>
</feature>
<feature type="transmembrane region" description="Helical" evidence="1">
    <location>
        <begin position="109"/>
        <end position="133"/>
    </location>
</feature>
<dbReference type="EMBL" id="QBKA01000002">
    <property type="protein sequence ID" value="RDC60639.1"/>
    <property type="molecule type" value="Genomic_DNA"/>
</dbReference>
<comment type="caution">
    <text evidence="5">The sequence shown here is derived from an EMBL/GenBank/DDBJ whole genome shotgun (WGS) entry which is preliminary data.</text>
</comment>
<dbReference type="Gene3D" id="3.30.70.270">
    <property type="match status" value="1"/>
</dbReference>
<dbReference type="GO" id="GO:0016020">
    <property type="term" value="C:membrane"/>
    <property type="evidence" value="ECO:0007669"/>
    <property type="project" value="UniProtKB-UniRule"/>
</dbReference>
<dbReference type="InterPro" id="IPR052155">
    <property type="entry name" value="Biofilm_reg_signaling"/>
</dbReference>
<dbReference type="InterPro" id="IPR005330">
    <property type="entry name" value="MHYT_dom"/>
</dbReference>
<keyword evidence="1" id="KW-1133">Transmembrane helix</keyword>
<evidence type="ECO:0000313" key="6">
    <source>
        <dbReference type="Proteomes" id="UP000253727"/>
    </source>
</evidence>
<accession>A0A369QCJ9</accession>
<dbReference type="SMART" id="SM00052">
    <property type="entry name" value="EAL"/>
    <property type="match status" value="1"/>
</dbReference>
<dbReference type="PANTHER" id="PTHR44757:SF2">
    <property type="entry name" value="BIOFILM ARCHITECTURE MAINTENANCE PROTEIN MBAA"/>
    <property type="match status" value="1"/>
</dbReference>
<dbReference type="InterPro" id="IPR029787">
    <property type="entry name" value="Nucleotide_cyclase"/>
</dbReference>
<dbReference type="GO" id="GO:0003824">
    <property type="term" value="F:catalytic activity"/>
    <property type="evidence" value="ECO:0007669"/>
    <property type="project" value="UniProtKB-ARBA"/>
</dbReference>
<dbReference type="InterPro" id="IPR043128">
    <property type="entry name" value="Rev_trsase/Diguanyl_cyclase"/>
</dbReference>
<reference evidence="5 6" key="1">
    <citation type="submission" date="2018-04" db="EMBL/GenBank/DDBJ databases">
        <title>Altererythrobacter sp. HME9302 genome sequencing and assembly.</title>
        <authorList>
            <person name="Kang H."/>
            <person name="Kim H."/>
            <person name="Joh K."/>
        </authorList>
    </citation>
    <scope>NUCLEOTIDE SEQUENCE [LARGE SCALE GENOMIC DNA]</scope>
    <source>
        <strain evidence="5 6">HME9302</strain>
    </source>
</reference>
<evidence type="ECO:0000313" key="5">
    <source>
        <dbReference type="EMBL" id="RDC60639.1"/>
    </source>
</evidence>
<evidence type="ECO:0000259" key="3">
    <source>
        <dbReference type="PROSITE" id="PS50887"/>
    </source>
</evidence>
<dbReference type="PANTHER" id="PTHR44757">
    <property type="entry name" value="DIGUANYLATE CYCLASE DGCP"/>
    <property type="match status" value="1"/>
</dbReference>